<keyword evidence="3" id="KW-1185">Reference proteome</keyword>
<dbReference type="EMBL" id="RCHS01000299">
    <property type="protein sequence ID" value="RMX59659.1"/>
    <property type="molecule type" value="Genomic_DNA"/>
</dbReference>
<evidence type="ECO:0000256" key="1">
    <source>
        <dbReference type="SAM" id="Phobius"/>
    </source>
</evidence>
<reference evidence="2 3" key="1">
    <citation type="journal article" date="2018" name="Sci. Rep.">
        <title>Comparative analysis of the Pocillopora damicornis genome highlights role of immune system in coral evolution.</title>
        <authorList>
            <person name="Cunning R."/>
            <person name="Bay R.A."/>
            <person name="Gillette P."/>
            <person name="Baker A.C."/>
            <person name="Traylor-Knowles N."/>
        </authorList>
    </citation>
    <scope>NUCLEOTIDE SEQUENCE [LARGE SCALE GENOMIC DNA]</scope>
    <source>
        <strain evidence="2">RSMAS</strain>
        <tissue evidence="2">Whole animal</tissue>
    </source>
</reference>
<proteinExistence type="predicted"/>
<keyword evidence="1" id="KW-0472">Membrane</keyword>
<gene>
    <name evidence="2" type="ORF">pdam_00010498</name>
</gene>
<comment type="caution">
    <text evidence="2">The sequence shown here is derived from an EMBL/GenBank/DDBJ whole genome shotgun (WGS) entry which is preliminary data.</text>
</comment>
<sequence>MQEKLSEGTIGRVLVDRNTAFYFLDKSGLKMNRQIRMIRNIDYPMDYYLVHVYTGPVNVTNDTDPEIVKRKKVVECGPELKKFSTTLRGESLKASGDLIPAELQTAALFDQMDGLFSSGSEITRFILFSLLGIFLGLVIIGVFWEGLNSCNPAILKRKDMHKCDRGSEEDHPGHFNRKKFVVENFQGFENRLKELSNDLQKIKKDFAKALLIQESDAPHETLLQ</sequence>
<dbReference type="AlphaFoldDB" id="A0A3M6V1G8"/>
<dbReference type="Proteomes" id="UP000275408">
    <property type="component" value="Unassembled WGS sequence"/>
</dbReference>
<accession>A0A3M6V1G8</accession>
<feature type="transmembrane region" description="Helical" evidence="1">
    <location>
        <begin position="125"/>
        <end position="144"/>
    </location>
</feature>
<dbReference type="OrthoDB" id="5961194at2759"/>
<evidence type="ECO:0000313" key="3">
    <source>
        <dbReference type="Proteomes" id="UP000275408"/>
    </source>
</evidence>
<organism evidence="2 3">
    <name type="scientific">Pocillopora damicornis</name>
    <name type="common">Cauliflower coral</name>
    <name type="synonym">Millepora damicornis</name>
    <dbReference type="NCBI Taxonomy" id="46731"/>
    <lineage>
        <taxon>Eukaryota</taxon>
        <taxon>Metazoa</taxon>
        <taxon>Cnidaria</taxon>
        <taxon>Anthozoa</taxon>
        <taxon>Hexacorallia</taxon>
        <taxon>Scleractinia</taxon>
        <taxon>Astrocoeniina</taxon>
        <taxon>Pocilloporidae</taxon>
        <taxon>Pocillopora</taxon>
    </lineage>
</organism>
<keyword evidence="1" id="KW-0812">Transmembrane</keyword>
<protein>
    <submittedName>
        <fullName evidence="2">Uncharacterized protein</fullName>
    </submittedName>
</protein>
<name>A0A3M6V1G8_POCDA</name>
<evidence type="ECO:0000313" key="2">
    <source>
        <dbReference type="EMBL" id="RMX59659.1"/>
    </source>
</evidence>
<keyword evidence="1" id="KW-1133">Transmembrane helix</keyword>